<dbReference type="PANTHER" id="PTHR13767:SF2">
    <property type="entry name" value="PSEUDOURIDYLATE SYNTHASE TRUB1"/>
    <property type="match status" value="1"/>
</dbReference>
<dbReference type="HAMAP" id="MF_01080">
    <property type="entry name" value="TruB_bact"/>
    <property type="match status" value="1"/>
</dbReference>
<protein>
    <recommendedName>
        <fullName evidence="5">tRNA pseudouridine synthase B</fullName>
        <ecNumber evidence="5">5.4.99.25</ecNumber>
    </recommendedName>
    <alternativeName>
        <fullName evidence="5">tRNA pseudouridine(55) synthase</fullName>
        <shortName evidence="5">Psi55 synthase</shortName>
    </alternativeName>
    <alternativeName>
        <fullName evidence="5">tRNA pseudouridylate synthase</fullName>
    </alternativeName>
    <alternativeName>
        <fullName evidence="5">tRNA-uridine isomerase</fullName>
    </alternativeName>
</protein>
<dbReference type="EC" id="5.4.99.25" evidence="5"/>
<dbReference type="NCBIfam" id="TIGR00431">
    <property type="entry name" value="TruB"/>
    <property type="match status" value="1"/>
</dbReference>
<evidence type="ECO:0000256" key="1">
    <source>
        <dbReference type="ARBA" id="ARBA00000385"/>
    </source>
</evidence>
<evidence type="ECO:0000259" key="6">
    <source>
        <dbReference type="Pfam" id="PF01509"/>
    </source>
</evidence>
<name>A0ABT9VDQ8_9BACI</name>
<dbReference type="Proteomes" id="UP001224359">
    <property type="component" value="Unassembled WGS sequence"/>
</dbReference>
<comment type="function">
    <text evidence="5">Responsible for synthesis of pseudouridine from uracil-55 in the psi GC loop of transfer RNAs.</text>
</comment>
<evidence type="ECO:0000259" key="7">
    <source>
        <dbReference type="Pfam" id="PF16198"/>
    </source>
</evidence>
<reference evidence="8 9" key="1">
    <citation type="submission" date="2023-07" db="EMBL/GenBank/DDBJ databases">
        <title>Genomic Encyclopedia of Type Strains, Phase IV (KMG-IV): sequencing the most valuable type-strain genomes for metagenomic binning, comparative biology and taxonomic classification.</title>
        <authorList>
            <person name="Goeker M."/>
        </authorList>
    </citation>
    <scope>NUCLEOTIDE SEQUENCE [LARGE SCALE GENOMIC DNA]</scope>
    <source>
        <strain evidence="8 9">DSM 16460</strain>
    </source>
</reference>
<dbReference type="Pfam" id="PF01509">
    <property type="entry name" value="TruB_N"/>
    <property type="match status" value="1"/>
</dbReference>
<dbReference type="InterPro" id="IPR020103">
    <property type="entry name" value="PsdUridine_synth_cat_dom_sf"/>
</dbReference>
<dbReference type="SUPFAM" id="SSF55120">
    <property type="entry name" value="Pseudouridine synthase"/>
    <property type="match status" value="1"/>
</dbReference>
<accession>A0ABT9VDQ8</accession>
<keyword evidence="4 5" id="KW-0413">Isomerase</keyword>
<gene>
    <name evidence="5" type="primary">truB</name>
    <name evidence="8" type="ORF">J2S77_001011</name>
</gene>
<comment type="caution">
    <text evidence="8">The sequence shown here is derived from an EMBL/GenBank/DDBJ whole genome shotgun (WGS) entry which is preliminary data.</text>
</comment>
<evidence type="ECO:0000256" key="3">
    <source>
        <dbReference type="ARBA" id="ARBA00022694"/>
    </source>
</evidence>
<proteinExistence type="inferred from homology"/>
<feature type="domain" description="tRNA pseudouridylate synthase B C-terminal" evidence="7">
    <location>
        <begin position="180"/>
        <end position="230"/>
    </location>
</feature>
<organism evidence="8 9">
    <name type="scientific">Alkalibacillus salilacus</name>
    <dbReference type="NCBI Taxonomy" id="284582"/>
    <lineage>
        <taxon>Bacteria</taxon>
        <taxon>Bacillati</taxon>
        <taxon>Bacillota</taxon>
        <taxon>Bacilli</taxon>
        <taxon>Bacillales</taxon>
        <taxon>Bacillaceae</taxon>
        <taxon>Alkalibacillus</taxon>
    </lineage>
</organism>
<keyword evidence="3 5" id="KW-0819">tRNA processing</keyword>
<comment type="similarity">
    <text evidence="2 5">Belongs to the pseudouridine synthase TruB family. Type 1 subfamily.</text>
</comment>
<evidence type="ECO:0000256" key="4">
    <source>
        <dbReference type="ARBA" id="ARBA00023235"/>
    </source>
</evidence>
<dbReference type="InterPro" id="IPR032819">
    <property type="entry name" value="TruB_C"/>
</dbReference>
<evidence type="ECO:0000313" key="8">
    <source>
        <dbReference type="EMBL" id="MDQ0159047.1"/>
    </source>
</evidence>
<dbReference type="GO" id="GO:0160148">
    <property type="term" value="F:tRNA pseudouridine(55) synthase activity"/>
    <property type="evidence" value="ECO:0007669"/>
    <property type="project" value="UniProtKB-EC"/>
</dbReference>
<sequence length="303" mass="34098">MNGIIPLWKPKGMTSHDCVNKLRGILQTKRIGHTGTLDPNVEGVLPMTVGKATKLTSFITDHTKTYVAEISLGQQTTTEDNTGDTVSSKEVDPSLTLEDCKHAIDKFKGEIRQIPPMYSAVKVDGMKLYEYAREGLEVERPVRDVTIHSIELATEQFAQYSTNDVRFSFRINCSSGTYVRTLCVDIGSEIGYPAHMTHLIREEAGTFHRDETVTFAELEAAKETEGLESFIQDPGRALTKLPVYVVEDDEIIRFKHGQVLSIPDKLKETDLFRVETEYGELIALYQPHPTKSELMKPYKVLQT</sequence>
<evidence type="ECO:0000256" key="2">
    <source>
        <dbReference type="ARBA" id="ARBA00005642"/>
    </source>
</evidence>
<dbReference type="Gene3D" id="3.30.2350.10">
    <property type="entry name" value="Pseudouridine synthase"/>
    <property type="match status" value="1"/>
</dbReference>
<evidence type="ECO:0000256" key="5">
    <source>
        <dbReference type="HAMAP-Rule" id="MF_01080"/>
    </source>
</evidence>
<dbReference type="EMBL" id="JAUSTQ010000003">
    <property type="protein sequence ID" value="MDQ0159047.1"/>
    <property type="molecule type" value="Genomic_DNA"/>
</dbReference>
<dbReference type="Pfam" id="PF16198">
    <property type="entry name" value="TruB_C_2"/>
    <property type="match status" value="1"/>
</dbReference>
<dbReference type="InterPro" id="IPR002501">
    <property type="entry name" value="PsdUridine_synth_N"/>
</dbReference>
<comment type="catalytic activity">
    <reaction evidence="1 5">
        <text>uridine(55) in tRNA = pseudouridine(55) in tRNA</text>
        <dbReference type="Rhea" id="RHEA:42532"/>
        <dbReference type="Rhea" id="RHEA-COMP:10101"/>
        <dbReference type="Rhea" id="RHEA-COMP:10102"/>
        <dbReference type="ChEBI" id="CHEBI:65314"/>
        <dbReference type="ChEBI" id="CHEBI:65315"/>
        <dbReference type="EC" id="5.4.99.25"/>
    </reaction>
</comment>
<feature type="active site" description="Nucleophile" evidence="5">
    <location>
        <position position="38"/>
    </location>
</feature>
<feature type="domain" description="Pseudouridine synthase II N-terminal" evidence="6">
    <location>
        <begin position="23"/>
        <end position="179"/>
    </location>
</feature>
<dbReference type="PANTHER" id="PTHR13767">
    <property type="entry name" value="TRNA-PSEUDOURIDINE SYNTHASE"/>
    <property type="match status" value="1"/>
</dbReference>
<evidence type="ECO:0000313" key="9">
    <source>
        <dbReference type="Proteomes" id="UP001224359"/>
    </source>
</evidence>
<dbReference type="InterPro" id="IPR014780">
    <property type="entry name" value="tRNA_psdUridine_synth_TruB"/>
</dbReference>
<keyword evidence="9" id="KW-1185">Reference proteome</keyword>
<dbReference type="CDD" id="cd02573">
    <property type="entry name" value="PseudoU_synth_EcTruB"/>
    <property type="match status" value="1"/>
</dbReference>